<feature type="compositionally biased region" description="Acidic residues" evidence="10">
    <location>
        <begin position="86"/>
        <end position="99"/>
    </location>
</feature>
<feature type="region of interest" description="Disordered" evidence="10">
    <location>
        <begin position="1025"/>
        <end position="1055"/>
    </location>
</feature>
<keyword evidence="14" id="KW-1185">Reference proteome</keyword>
<evidence type="ECO:0000256" key="7">
    <source>
        <dbReference type="ARBA" id="ARBA00037703"/>
    </source>
</evidence>
<feature type="domain" description="MTC6 partial TIM-barrel" evidence="12">
    <location>
        <begin position="985"/>
        <end position="1301"/>
    </location>
</feature>
<evidence type="ECO:0000256" key="11">
    <source>
        <dbReference type="SAM" id="Phobius"/>
    </source>
</evidence>
<dbReference type="GO" id="GO:0016020">
    <property type="term" value="C:membrane"/>
    <property type="evidence" value="ECO:0007669"/>
    <property type="project" value="UniProtKB-SubCell"/>
</dbReference>
<dbReference type="PANTHER" id="PTHR35518:SF2">
    <property type="entry name" value="MAINTENANCE OF TELOMERE CAPPING PROTEIN 6"/>
    <property type="match status" value="1"/>
</dbReference>
<evidence type="ECO:0000313" key="14">
    <source>
        <dbReference type="Proteomes" id="UP000726737"/>
    </source>
</evidence>
<evidence type="ECO:0000256" key="2">
    <source>
        <dbReference type="ARBA" id="ARBA00022692"/>
    </source>
</evidence>
<feature type="compositionally biased region" description="Pro residues" evidence="10">
    <location>
        <begin position="1030"/>
        <end position="1047"/>
    </location>
</feature>
<feature type="region of interest" description="Disordered" evidence="10">
    <location>
        <begin position="1439"/>
        <end position="1470"/>
    </location>
</feature>
<comment type="caution">
    <text evidence="13">The sequence shown here is derived from an EMBL/GenBank/DDBJ whole genome shotgun (WGS) entry which is preliminary data.</text>
</comment>
<evidence type="ECO:0000256" key="9">
    <source>
        <dbReference type="ARBA" id="ARBA00039865"/>
    </source>
</evidence>
<feature type="region of interest" description="Disordered" evidence="10">
    <location>
        <begin position="197"/>
        <end position="227"/>
    </location>
</feature>
<keyword evidence="4 11" id="KW-1133">Transmembrane helix</keyword>
<feature type="compositionally biased region" description="Polar residues" evidence="10">
    <location>
        <begin position="930"/>
        <end position="946"/>
    </location>
</feature>
<feature type="region of interest" description="Disordered" evidence="10">
    <location>
        <begin position="531"/>
        <end position="591"/>
    </location>
</feature>
<feature type="compositionally biased region" description="Basic and acidic residues" evidence="10">
    <location>
        <begin position="843"/>
        <end position="876"/>
    </location>
</feature>
<evidence type="ECO:0000256" key="1">
    <source>
        <dbReference type="ARBA" id="ARBA00004479"/>
    </source>
</evidence>
<comment type="function">
    <text evidence="7">May be involved in telomere capping.</text>
</comment>
<evidence type="ECO:0000259" key="12">
    <source>
        <dbReference type="Pfam" id="PF25506"/>
    </source>
</evidence>
<keyword evidence="6" id="KW-0325">Glycoprotein</keyword>
<evidence type="ECO:0000256" key="4">
    <source>
        <dbReference type="ARBA" id="ARBA00022989"/>
    </source>
</evidence>
<feature type="compositionally biased region" description="Low complexity" evidence="10">
    <location>
        <begin position="1"/>
        <end position="23"/>
    </location>
</feature>
<keyword evidence="5 11" id="KW-0472">Membrane</keyword>
<feature type="transmembrane region" description="Helical" evidence="11">
    <location>
        <begin position="155"/>
        <end position="177"/>
    </location>
</feature>
<dbReference type="InterPro" id="IPR051008">
    <property type="entry name" value="Telomere_Capping_Maintenance"/>
</dbReference>
<dbReference type="EMBL" id="JAAAJA010000051">
    <property type="protein sequence ID" value="KAG0264420.1"/>
    <property type="molecule type" value="Genomic_DNA"/>
</dbReference>
<feature type="compositionally biased region" description="Polar residues" evidence="10">
    <location>
        <begin position="35"/>
        <end position="44"/>
    </location>
</feature>
<protein>
    <recommendedName>
        <fullName evidence="9">Maintenance of telomere capping protein 6</fullName>
    </recommendedName>
</protein>
<feature type="compositionally biased region" description="Low complexity" evidence="10">
    <location>
        <begin position="45"/>
        <end position="61"/>
    </location>
</feature>
<dbReference type="OrthoDB" id="5573651at2759"/>
<feature type="transmembrane region" description="Helical" evidence="11">
    <location>
        <begin position="1525"/>
        <end position="1546"/>
    </location>
</feature>
<dbReference type="Pfam" id="PF25506">
    <property type="entry name" value="TIM-barrel_MTC6"/>
    <property type="match status" value="1"/>
</dbReference>
<dbReference type="InterPro" id="IPR016187">
    <property type="entry name" value="CTDL_fold"/>
</dbReference>
<feature type="compositionally biased region" description="Basic and acidic residues" evidence="10">
    <location>
        <begin position="120"/>
        <end position="131"/>
    </location>
</feature>
<organism evidence="13 14">
    <name type="scientific">Mortierella polycephala</name>
    <dbReference type="NCBI Taxonomy" id="41804"/>
    <lineage>
        <taxon>Eukaryota</taxon>
        <taxon>Fungi</taxon>
        <taxon>Fungi incertae sedis</taxon>
        <taxon>Mucoromycota</taxon>
        <taxon>Mortierellomycotina</taxon>
        <taxon>Mortierellomycetes</taxon>
        <taxon>Mortierellales</taxon>
        <taxon>Mortierellaceae</taxon>
        <taxon>Mortierella</taxon>
    </lineage>
</organism>
<reference evidence="13" key="1">
    <citation type="journal article" date="2020" name="Fungal Divers.">
        <title>Resolving the Mortierellaceae phylogeny through synthesis of multi-gene phylogenetics and phylogenomics.</title>
        <authorList>
            <person name="Vandepol N."/>
            <person name="Liber J."/>
            <person name="Desiro A."/>
            <person name="Na H."/>
            <person name="Kennedy M."/>
            <person name="Barry K."/>
            <person name="Grigoriev I.V."/>
            <person name="Miller A.N."/>
            <person name="O'Donnell K."/>
            <person name="Stajich J.E."/>
            <person name="Bonito G."/>
        </authorList>
    </citation>
    <scope>NUCLEOTIDE SEQUENCE</scope>
    <source>
        <strain evidence="13">KOD948</strain>
    </source>
</reference>
<name>A0A9P6U8S9_9FUNG</name>
<evidence type="ECO:0000256" key="10">
    <source>
        <dbReference type="SAM" id="MobiDB-lite"/>
    </source>
</evidence>
<gene>
    <name evidence="13" type="ORF">BG011_006896</name>
</gene>
<feature type="compositionally biased region" description="Gly residues" evidence="10">
    <location>
        <begin position="132"/>
        <end position="142"/>
    </location>
</feature>
<comment type="similarity">
    <text evidence="8">Belongs to the MTC6 family.</text>
</comment>
<evidence type="ECO:0000256" key="5">
    <source>
        <dbReference type="ARBA" id="ARBA00023136"/>
    </source>
</evidence>
<feature type="region of interest" description="Disordered" evidence="10">
    <location>
        <begin position="843"/>
        <end position="953"/>
    </location>
</feature>
<feature type="region of interest" description="Disordered" evidence="10">
    <location>
        <begin position="1"/>
        <end position="145"/>
    </location>
</feature>
<keyword evidence="2 11" id="KW-0812">Transmembrane</keyword>
<keyword evidence="3" id="KW-0732">Signal</keyword>
<dbReference type="PANTHER" id="PTHR35518">
    <property type="entry name" value="MAINTENANCE OF TELOMOERE CAPPING"/>
    <property type="match status" value="1"/>
</dbReference>
<evidence type="ECO:0000256" key="6">
    <source>
        <dbReference type="ARBA" id="ARBA00023180"/>
    </source>
</evidence>
<feature type="compositionally biased region" description="Polar residues" evidence="10">
    <location>
        <begin position="211"/>
        <end position="221"/>
    </location>
</feature>
<feature type="compositionally biased region" description="Acidic residues" evidence="10">
    <location>
        <begin position="106"/>
        <end position="119"/>
    </location>
</feature>
<evidence type="ECO:0000256" key="8">
    <source>
        <dbReference type="ARBA" id="ARBA00038159"/>
    </source>
</evidence>
<dbReference type="InterPro" id="IPR057530">
    <property type="entry name" value="TIM-barrel_MTC6"/>
</dbReference>
<evidence type="ECO:0000256" key="3">
    <source>
        <dbReference type="ARBA" id="ARBA00022729"/>
    </source>
</evidence>
<feature type="compositionally biased region" description="Basic residues" evidence="10">
    <location>
        <begin position="901"/>
        <end position="916"/>
    </location>
</feature>
<accession>A0A9P6U8S9</accession>
<comment type="subcellular location">
    <subcellularLocation>
        <location evidence="1">Membrane</location>
        <topology evidence="1">Single-pass type I membrane protein</topology>
    </subcellularLocation>
</comment>
<feature type="compositionally biased region" description="Basic and acidic residues" evidence="10">
    <location>
        <begin position="1442"/>
        <end position="1461"/>
    </location>
</feature>
<evidence type="ECO:0000313" key="13">
    <source>
        <dbReference type="EMBL" id="KAG0264420.1"/>
    </source>
</evidence>
<sequence>MPLTFVPPSTTTFSAPSPTTPSTLDKKSDNPPITLDNSKPQQSIEESTSTSVKTPTVSSETTNDDDEKDDIEIHESVESEVHGDENEQDTAGTEEEDSDESVKVQDDEEEDDEDEDGNGDEDRSGDKDNDGKGGNLDPGGSGMAHAGQGSPFSGVYIASTTIGVVCLFGICGFFVYLCRKRRRERIQTAWVESVFSSGGQNRSRATRPYSYRNSGTGSQHYTDMESVSDVRSEMTMDRRHSTTMGSVIGENSFSNTIRTSVMAPALVRNMNGMVGYNRHLGPASYHHQVPNRMPSSNDQLLQANQYEAYYGQDQCEDHAEIAISDIYSSAEAYRNQYRHYPHSLCIVEVPDHRDHGNSLQDAAAYPLPRRPAYPTNHRHSLDSTAHSYTLAASGMSCGTRSHQRTGMSEYRRPHSLALDSTGENLAIMNGSQRYNAHHILEEDEDGEVAFRINFKRNGKEKTNGNVLNGGLRQQLKRLSVPYVQAIRQQQRTCASASCMETGHDGSGNGHNHSVPVPELVTTMGRRWSRALSRGNAGNSKGGEFDEQSRSSSGNGEDAEAEAFETDDRVNAPGGQGRRMEGHSSRRHRWVHPGSLDSFQGLDGSSPQRLRVMNPDVGGLSLLLIQPCYAAAAGRNIDLNQRVDAPSPNDFTPLTGPEFAYTKQTPLGLLEDARKYADGALATQKLIAAPLIPIDRQLWIGVDTRTAYFGNNFGGEKINNVSQLLQAGMRRLVLDLWWDGASVGWQLCPRQKKDGGQLSMIRKALEQGQQALEASLPLQRMGNPQTVPQDHVDSGLDSLLASQPLSSQSSSLSASTPVHSSTFPHSTVLSKRTFLEHASPEYKGFFHDTNDKPGAHQTDMKKRAQEPKERAGQEKEHSRKKLSSNHRVKHPSHSRQANHGWFSKKKQHSRPATRPKKSVSLDQDQRHKTAANKSTVSTSPTKISVATGNRAHQPHEGVHRLAMGKGMVSNYDKSAALDRTIDGIACSTGEDLVMLLQELQDWIEETSKDELEDALLIILNLNELSDSDVTPGPPTPTTPASSPLPSPSSTPTNITTAAWGQAPPQLLSDEDFFRRLASPNTNKTLKALVPNIVSLKDLFLDAFPSLIYSPTQLDMDRADLKGSWWKNGPVGLDYYNTTTDPSTGRIRAPTGWPTSSYLTEVIQRRIVIGIGANNLQTNTSYNITDDFTTFHRPSMLGQSMTDSGLLRISSSLDQATCNFPVPSVMMMPTGSELNLSDIMPLKNSSNDVMTEVTWSFSSMSDSDVQPWSFSSGQLATTCGFSALIEGPVSALTFSEQTAMSIWSWDLDQPPLNQIRSRDRRCGAMQSNGRWVVQDCNMKLPIACRQIGTSVKWIIYEEGAANYRDVKCPDGYTFDVPRTARENQALHSTLQEHWNVTSPDYQSPLMAQQNYKRSAKLQDVNSPLTSSDELLMETVHHKRYFSGKNDDSDQEDGRSKEPGEPRIKGRRGLTTKDVTRAELPPVSGALDGGMIWIDISSWQTAGCWVPGGVHGSCPYQDPDNTVALQEIIKVSSIGGVIILILAGIFLYLKCRRNVRHRKASKRRADVRTKIMRTEVETVPA</sequence>
<feature type="compositionally biased region" description="Basic and acidic residues" evidence="10">
    <location>
        <begin position="71"/>
        <end position="85"/>
    </location>
</feature>
<feature type="compositionally biased region" description="Basic residues" evidence="10">
    <location>
        <begin position="877"/>
        <end position="892"/>
    </location>
</feature>
<proteinExistence type="inferred from homology"/>
<dbReference type="Proteomes" id="UP000726737">
    <property type="component" value="Unassembled WGS sequence"/>
</dbReference>
<dbReference type="SUPFAM" id="SSF56436">
    <property type="entry name" value="C-type lectin-like"/>
    <property type="match status" value="1"/>
</dbReference>